<dbReference type="EMBL" id="VSWD01000011">
    <property type="protein sequence ID" value="KAK3087045.1"/>
    <property type="molecule type" value="Genomic_DNA"/>
</dbReference>
<dbReference type="InterPro" id="IPR000859">
    <property type="entry name" value="CUB_dom"/>
</dbReference>
<evidence type="ECO:0000313" key="4">
    <source>
        <dbReference type="EMBL" id="KAK3087045.1"/>
    </source>
</evidence>
<dbReference type="Proteomes" id="UP001186944">
    <property type="component" value="Unassembled WGS sequence"/>
</dbReference>
<reference evidence="4" key="1">
    <citation type="submission" date="2019-08" db="EMBL/GenBank/DDBJ databases">
        <title>The improved chromosome-level genome for the pearl oyster Pinctada fucata martensii using PacBio sequencing and Hi-C.</title>
        <authorList>
            <person name="Zheng Z."/>
        </authorList>
    </citation>
    <scope>NUCLEOTIDE SEQUENCE</scope>
    <source>
        <strain evidence="4">ZZ-2019</strain>
        <tissue evidence="4">Adductor muscle</tissue>
    </source>
</reference>
<protein>
    <recommendedName>
        <fullName evidence="3">CUB domain-containing protein</fullName>
    </recommendedName>
</protein>
<feature type="domain" description="CUB" evidence="3">
    <location>
        <begin position="10"/>
        <end position="107"/>
    </location>
</feature>
<keyword evidence="5" id="KW-1185">Reference proteome</keyword>
<dbReference type="SUPFAM" id="SSF49854">
    <property type="entry name" value="Spermadhesin, CUB domain"/>
    <property type="match status" value="1"/>
</dbReference>
<evidence type="ECO:0000313" key="5">
    <source>
        <dbReference type="Proteomes" id="UP001186944"/>
    </source>
</evidence>
<keyword evidence="1" id="KW-1015">Disulfide bond</keyword>
<comment type="caution">
    <text evidence="4">The sequence shown here is derived from an EMBL/GenBank/DDBJ whole genome shotgun (WGS) entry which is preliminary data.</text>
</comment>
<organism evidence="4 5">
    <name type="scientific">Pinctada imbricata</name>
    <name type="common">Atlantic pearl-oyster</name>
    <name type="synonym">Pinctada martensii</name>
    <dbReference type="NCBI Taxonomy" id="66713"/>
    <lineage>
        <taxon>Eukaryota</taxon>
        <taxon>Metazoa</taxon>
        <taxon>Spiralia</taxon>
        <taxon>Lophotrochozoa</taxon>
        <taxon>Mollusca</taxon>
        <taxon>Bivalvia</taxon>
        <taxon>Autobranchia</taxon>
        <taxon>Pteriomorphia</taxon>
        <taxon>Pterioida</taxon>
        <taxon>Pterioidea</taxon>
        <taxon>Pteriidae</taxon>
        <taxon>Pinctada</taxon>
    </lineage>
</organism>
<accession>A0AA89BTQ8</accession>
<gene>
    <name evidence="4" type="ORF">FSP39_000951</name>
</gene>
<sequence length="189" mass="21594">MCDAAGSRIINQRKGVIRSHENYPWNYPEGVQCKIQIKVASNETLVIWKEMFEIDRSRDKLKAWHVHNETCETRKYLDKYEIRKPIRVTGGLLKLAFFTSSKRSRSGKGFLLMFDINVAPRDQEQKEKEKKNPASADDSFQGNAKADASRESRDVILELGHLGNITEDVKSTILTGISDLQTQCRSTEC</sequence>
<feature type="region of interest" description="Disordered" evidence="2">
    <location>
        <begin position="122"/>
        <end position="149"/>
    </location>
</feature>
<dbReference type="InterPro" id="IPR035914">
    <property type="entry name" value="Sperma_CUB_dom_sf"/>
</dbReference>
<dbReference type="Pfam" id="PF00431">
    <property type="entry name" value="CUB"/>
    <property type="match status" value="1"/>
</dbReference>
<dbReference type="AlphaFoldDB" id="A0AA89BTQ8"/>
<feature type="compositionally biased region" description="Basic and acidic residues" evidence="2">
    <location>
        <begin position="122"/>
        <end position="132"/>
    </location>
</feature>
<evidence type="ECO:0000256" key="2">
    <source>
        <dbReference type="SAM" id="MobiDB-lite"/>
    </source>
</evidence>
<evidence type="ECO:0000256" key="1">
    <source>
        <dbReference type="ARBA" id="ARBA00023157"/>
    </source>
</evidence>
<name>A0AA89BTQ8_PINIB</name>
<evidence type="ECO:0000259" key="3">
    <source>
        <dbReference type="Pfam" id="PF00431"/>
    </source>
</evidence>
<dbReference type="Gene3D" id="2.60.120.290">
    <property type="entry name" value="Spermadhesin, CUB domain"/>
    <property type="match status" value="1"/>
</dbReference>
<proteinExistence type="predicted"/>